<accession>W2J5F9</accession>
<evidence type="ECO:0000313" key="2">
    <source>
        <dbReference type="Proteomes" id="UP000053864"/>
    </source>
</evidence>
<sequence>KKKNGWDTVVSHTPFLYMDEPYKPRSTAWVPEDYPNVYQWEHGPTDDTLSAATTALGVFFCSHCLRCGEDIAGKSDDYFLGKLNYRVASQHEKQRARQRKHPDFQV</sequence>
<dbReference type="Proteomes" id="UP000053864">
    <property type="component" value="Unassembled WGS sequence"/>
</dbReference>
<protein>
    <submittedName>
        <fullName evidence="1">Uncharacterized protein</fullName>
    </submittedName>
</protein>
<dbReference type="AlphaFoldDB" id="W2J5F9"/>
<gene>
    <name evidence="1" type="ORF">L916_08072</name>
</gene>
<dbReference type="PANTHER" id="PTHR37069">
    <property type="entry name" value="DDE_TNP_1_7 DOMAIN-CONTAINING PROTEIN"/>
    <property type="match status" value="1"/>
</dbReference>
<feature type="non-terminal residue" evidence="1">
    <location>
        <position position="1"/>
    </location>
</feature>
<dbReference type="EMBL" id="KI672768">
    <property type="protein sequence ID" value="ETL40848.1"/>
    <property type="molecule type" value="Genomic_DNA"/>
</dbReference>
<evidence type="ECO:0000313" key="1">
    <source>
        <dbReference type="EMBL" id="ETL40848.1"/>
    </source>
</evidence>
<proteinExistence type="predicted"/>
<reference evidence="1 2" key="1">
    <citation type="submission" date="2013-11" db="EMBL/GenBank/DDBJ databases">
        <title>The Genome Sequence of Phytophthora parasitica CJ05E6.</title>
        <authorList>
            <consortium name="The Broad Institute Genomics Platform"/>
            <person name="Russ C."/>
            <person name="Tyler B."/>
            <person name="Panabieres F."/>
            <person name="Shan W."/>
            <person name="Tripathy S."/>
            <person name="Grunwald N."/>
            <person name="Machado M."/>
            <person name="Johnson C.S."/>
            <person name="Arredondo F."/>
            <person name="Hong C."/>
            <person name="Coffey M."/>
            <person name="Young S.K."/>
            <person name="Zeng Q."/>
            <person name="Gargeya S."/>
            <person name="Fitzgerald M."/>
            <person name="Abouelleil A."/>
            <person name="Alvarado L."/>
            <person name="Chapman S.B."/>
            <person name="Gainer-Dewar J."/>
            <person name="Goldberg J."/>
            <person name="Griggs A."/>
            <person name="Gujja S."/>
            <person name="Hansen M."/>
            <person name="Howarth C."/>
            <person name="Imamovic A."/>
            <person name="Ireland A."/>
            <person name="Larimer J."/>
            <person name="McCowan C."/>
            <person name="Murphy C."/>
            <person name="Pearson M."/>
            <person name="Poon T.W."/>
            <person name="Priest M."/>
            <person name="Roberts A."/>
            <person name="Saif S."/>
            <person name="Shea T."/>
            <person name="Sykes S."/>
            <person name="Wortman J."/>
            <person name="Nusbaum C."/>
            <person name="Birren B."/>
        </authorList>
    </citation>
    <scope>NUCLEOTIDE SEQUENCE [LARGE SCALE GENOMIC DNA]</scope>
    <source>
        <strain evidence="1 2">CJ05E6</strain>
    </source>
</reference>
<name>W2J5F9_PHYNI</name>
<dbReference type="PANTHER" id="PTHR37069:SF2">
    <property type="entry name" value="PIGGYBAC TRANSPOSABLE ELEMENT-DERIVED PROTEIN DOMAIN-CONTAINING PROTEIN"/>
    <property type="match status" value="1"/>
</dbReference>
<dbReference type="VEuPathDB" id="FungiDB:PPTG_21800"/>
<organism evidence="1 2">
    <name type="scientific">Phytophthora nicotianae</name>
    <name type="common">Potato buckeye rot agent</name>
    <name type="synonym">Phytophthora parasitica</name>
    <dbReference type="NCBI Taxonomy" id="4792"/>
    <lineage>
        <taxon>Eukaryota</taxon>
        <taxon>Sar</taxon>
        <taxon>Stramenopiles</taxon>
        <taxon>Oomycota</taxon>
        <taxon>Peronosporomycetes</taxon>
        <taxon>Peronosporales</taxon>
        <taxon>Peronosporaceae</taxon>
        <taxon>Phytophthora</taxon>
    </lineage>
</organism>